<dbReference type="Pfam" id="PF00326">
    <property type="entry name" value="Peptidase_S9"/>
    <property type="match status" value="1"/>
</dbReference>
<dbReference type="AlphaFoldDB" id="A0A1V9FSF8"/>
<keyword evidence="4" id="KW-1185">Reference proteome</keyword>
<protein>
    <submittedName>
        <fullName evidence="3">G-D-S-L family lipolytic protein</fullName>
    </submittedName>
</protein>
<sequence length="705" mass="77815">MKKILSNHFLLVVFLFTYSVVVAQKPIRISCIGNSITAGAKLTHPEKNAYPAQLQQLLGSSYEVKNFGVGGRTVIKDCDRSYMATPAYQEALKSNPDIVTIKLGTNDSRLPYRLQIDSFMADYKTLVHSFQQLPSHPRIILLLPVTSYVTDTMKHIDAAITKLILPRIRQVAFEEKLELIDLHSITADMLTAFPDSLHPSSLGATILAKRVYEAIINKTDASFDIFKKIKEPFTVSSYYGYDCAEFTFNGKKAKIVKPRRAAEGRPWIWNARFWNVEPQTEIALLDRGFHVVYCDVAELFGNAEAIDSWNKFFAFLQKAGLAKQACLEGFSRGGIYAYSWAAQNPDKVACVYADAPVLDVKSWPGGKGSGKGSAAEWATFKKDFGYATDSAACTFKGNPIDIVDKIVQGGYPMLHVVGDADNVVPVSENTAIFEQKVQALGGKLQVIHKPGVNHHPHSLANPTPIVDFILKAVHKKIMYAVIPAPGAEYRFGNGSDWWDNYDDIQHSLDSVGKVDVLFLGNSITQAIGHRSLEVKGAGTRAFDSVLSSYKYGVAGIRGDRTQNLLWRIQHTEFSKADPAVVVVTIGVNNFKDEEALDVVAGIQTILKALDQKLPTAKIVLMGPLPAGNTINDDYRKKYAMVHEQIKEFVNNKNIFFCDPSKALINAATGNLADGCYRPDGIHLTEKGYTAWAGELLPVIKQVMGK</sequence>
<dbReference type="GO" id="GO:0016788">
    <property type="term" value="F:hydrolase activity, acting on ester bonds"/>
    <property type="evidence" value="ECO:0007669"/>
    <property type="project" value="UniProtKB-ARBA"/>
</dbReference>
<accession>A0A1V9FSF8</accession>
<dbReference type="GO" id="GO:0008236">
    <property type="term" value="F:serine-type peptidase activity"/>
    <property type="evidence" value="ECO:0007669"/>
    <property type="project" value="InterPro"/>
</dbReference>
<name>A0A1V9FSF8_9BACT</name>
<dbReference type="RefSeq" id="WP_081151803.1">
    <property type="nucleotide sequence ID" value="NZ_LVYD01000058.1"/>
</dbReference>
<dbReference type="PANTHER" id="PTHR30383">
    <property type="entry name" value="THIOESTERASE 1/PROTEASE 1/LYSOPHOSPHOLIPASE L1"/>
    <property type="match status" value="1"/>
</dbReference>
<dbReference type="SUPFAM" id="SSF53474">
    <property type="entry name" value="alpha/beta-Hydrolases"/>
    <property type="match status" value="1"/>
</dbReference>
<evidence type="ECO:0000313" key="3">
    <source>
        <dbReference type="EMBL" id="OQP61258.1"/>
    </source>
</evidence>
<gene>
    <name evidence="3" type="ORF">A3860_05985</name>
</gene>
<evidence type="ECO:0000259" key="2">
    <source>
        <dbReference type="Pfam" id="PF13472"/>
    </source>
</evidence>
<dbReference type="Pfam" id="PF13472">
    <property type="entry name" value="Lipase_GDSL_2"/>
    <property type="match status" value="2"/>
</dbReference>
<feature type="domain" description="Peptidase S9 prolyl oligopeptidase catalytic" evidence="1">
    <location>
        <begin position="323"/>
        <end position="455"/>
    </location>
</feature>
<dbReference type="Gene3D" id="3.40.50.1820">
    <property type="entry name" value="alpha/beta hydrolase"/>
    <property type="match status" value="1"/>
</dbReference>
<dbReference type="PANTHER" id="PTHR30383:SF29">
    <property type="entry name" value="SGNH HYDROLASE-TYPE ESTERASE DOMAIN-CONTAINING PROTEIN"/>
    <property type="match status" value="1"/>
</dbReference>
<feature type="domain" description="SGNH hydrolase-type esterase" evidence="2">
    <location>
        <begin position="31"/>
        <end position="204"/>
    </location>
</feature>
<dbReference type="InterPro" id="IPR029058">
    <property type="entry name" value="AB_hydrolase_fold"/>
</dbReference>
<dbReference type="GO" id="GO:0006508">
    <property type="term" value="P:proteolysis"/>
    <property type="evidence" value="ECO:0007669"/>
    <property type="project" value="InterPro"/>
</dbReference>
<reference evidence="3 4" key="1">
    <citation type="submission" date="2016-03" db="EMBL/GenBank/DDBJ databases">
        <title>Niastella vici sp. nov., isolated from farmland soil.</title>
        <authorList>
            <person name="Chen L."/>
            <person name="Wang D."/>
            <person name="Yang S."/>
            <person name="Wang G."/>
        </authorList>
    </citation>
    <scope>NUCLEOTIDE SEQUENCE [LARGE SCALE GENOMIC DNA]</scope>
    <source>
        <strain evidence="3 4">DJ57</strain>
    </source>
</reference>
<dbReference type="Gene3D" id="3.40.50.1110">
    <property type="entry name" value="SGNH hydrolase"/>
    <property type="match status" value="2"/>
</dbReference>
<dbReference type="SUPFAM" id="SSF52266">
    <property type="entry name" value="SGNH hydrolase"/>
    <property type="match status" value="2"/>
</dbReference>
<evidence type="ECO:0000313" key="4">
    <source>
        <dbReference type="Proteomes" id="UP000192796"/>
    </source>
</evidence>
<feature type="domain" description="SGNH hydrolase-type esterase" evidence="2">
    <location>
        <begin position="518"/>
        <end position="689"/>
    </location>
</feature>
<dbReference type="EMBL" id="LVYD01000058">
    <property type="protein sequence ID" value="OQP61258.1"/>
    <property type="molecule type" value="Genomic_DNA"/>
</dbReference>
<dbReference type="Proteomes" id="UP000192796">
    <property type="component" value="Unassembled WGS sequence"/>
</dbReference>
<organism evidence="3 4">
    <name type="scientific">Niastella vici</name>
    <dbReference type="NCBI Taxonomy" id="1703345"/>
    <lineage>
        <taxon>Bacteria</taxon>
        <taxon>Pseudomonadati</taxon>
        <taxon>Bacteroidota</taxon>
        <taxon>Chitinophagia</taxon>
        <taxon>Chitinophagales</taxon>
        <taxon>Chitinophagaceae</taxon>
        <taxon>Niastella</taxon>
    </lineage>
</organism>
<evidence type="ECO:0000259" key="1">
    <source>
        <dbReference type="Pfam" id="PF00326"/>
    </source>
</evidence>
<dbReference type="InterPro" id="IPR013830">
    <property type="entry name" value="SGNH_hydro"/>
</dbReference>
<proteinExistence type="predicted"/>
<dbReference type="InterPro" id="IPR036514">
    <property type="entry name" value="SGNH_hydro_sf"/>
</dbReference>
<dbReference type="InterPro" id="IPR051532">
    <property type="entry name" value="Ester_Hydrolysis_Enzymes"/>
</dbReference>
<dbReference type="OrthoDB" id="9796689at2"/>
<dbReference type="InterPro" id="IPR001375">
    <property type="entry name" value="Peptidase_S9_cat"/>
</dbReference>
<dbReference type="STRING" id="1703345.A3860_05985"/>
<comment type="caution">
    <text evidence="3">The sequence shown here is derived from an EMBL/GenBank/DDBJ whole genome shotgun (WGS) entry which is preliminary data.</text>
</comment>